<keyword evidence="2" id="KW-1003">Cell membrane</keyword>
<dbReference type="SUPFAM" id="SSF56281">
    <property type="entry name" value="Metallo-hydrolase/oxidoreductase"/>
    <property type="match status" value="1"/>
</dbReference>
<feature type="transmembrane region" description="Helical" evidence="6">
    <location>
        <begin position="354"/>
        <end position="372"/>
    </location>
</feature>
<evidence type="ECO:0000256" key="4">
    <source>
        <dbReference type="ARBA" id="ARBA00022989"/>
    </source>
</evidence>
<feature type="transmembrane region" description="Helical" evidence="6">
    <location>
        <begin position="480"/>
        <end position="499"/>
    </location>
</feature>
<feature type="transmembrane region" description="Helical" evidence="6">
    <location>
        <begin position="504"/>
        <end position="524"/>
    </location>
</feature>
<feature type="transmembrane region" description="Helical" evidence="6">
    <location>
        <begin position="307"/>
        <end position="324"/>
    </location>
</feature>
<dbReference type="PANTHER" id="PTHR30619">
    <property type="entry name" value="DNA INTERNALIZATION/COMPETENCE PROTEIN COMEC/REC2"/>
    <property type="match status" value="1"/>
</dbReference>
<name>A0ABP8NZN4_9NOCA</name>
<dbReference type="Pfam" id="PF03772">
    <property type="entry name" value="Competence"/>
    <property type="match status" value="1"/>
</dbReference>
<evidence type="ECO:0000259" key="7">
    <source>
        <dbReference type="SMART" id="SM00849"/>
    </source>
</evidence>
<dbReference type="RefSeq" id="WP_345343066.1">
    <property type="nucleotide sequence ID" value="NZ_BAABFB010000029.1"/>
</dbReference>
<feature type="transmembrane region" description="Helical" evidence="6">
    <location>
        <begin position="67"/>
        <end position="89"/>
    </location>
</feature>
<feature type="transmembrane region" description="Helical" evidence="6">
    <location>
        <begin position="41"/>
        <end position="60"/>
    </location>
</feature>
<keyword evidence="4 6" id="KW-1133">Transmembrane helix</keyword>
<dbReference type="CDD" id="cd07731">
    <property type="entry name" value="ComA-like_MBL-fold"/>
    <property type="match status" value="1"/>
</dbReference>
<protein>
    <submittedName>
        <fullName evidence="8">ComEC/Rec2 family competence protein</fullName>
    </submittedName>
</protein>
<feature type="transmembrane region" description="Helical" evidence="6">
    <location>
        <begin position="282"/>
        <end position="301"/>
    </location>
</feature>
<organism evidence="8 9">
    <name type="scientific">Rhodococcus olei</name>
    <dbReference type="NCBI Taxonomy" id="2161675"/>
    <lineage>
        <taxon>Bacteria</taxon>
        <taxon>Bacillati</taxon>
        <taxon>Actinomycetota</taxon>
        <taxon>Actinomycetes</taxon>
        <taxon>Mycobacteriales</taxon>
        <taxon>Nocardiaceae</taxon>
        <taxon>Rhodococcus</taxon>
    </lineage>
</organism>
<dbReference type="SMART" id="SM00849">
    <property type="entry name" value="Lactamase_B"/>
    <property type="match status" value="1"/>
</dbReference>
<gene>
    <name evidence="8" type="ORF">GCM10023094_14040</name>
</gene>
<dbReference type="InterPro" id="IPR052159">
    <property type="entry name" value="Competence_DNA_uptake"/>
</dbReference>
<keyword evidence="3 6" id="KW-0812">Transmembrane</keyword>
<reference evidence="9" key="1">
    <citation type="journal article" date="2019" name="Int. J. Syst. Evol. Microbiol.">
        <title>The Global Catalogue of Microorganisms (GCM) 10K type strain sequencing project: providing services to taxonomists for standard genome sequencing and annotation.</title>
        <authorList>
            <consortium name="The Broad Institute Genomics Platform"/>
            <consortium name="The Broad Institute Genome Sequencing Center for Infectious Disease"/>
            <person name="Wu L."/>
            <person name="Ma J."/>
        </authorList>
    </citation>
    <scope>NUCLEOTIDE SEQUENCE [LARGE SCALE GENOMIC DNA]</scope>
    <source>
        <strain evidence="9">JCM 32206</strain>
    </source>
</reference>
<dbReference type="NCBIfam" id="TIGR00360">
    <property type="entry name" value="ComEC_N-term"/>
    <property type="match status" value="1"/>
</dbReference>
<dbReference type="InterPro" id="IPR001279">
    <property type="entry name" value="Metallo-B-lactamas"/>
</dbReference>
<comment type="caution">
    <text evidence="8">The sequence shown here is derived from an EMBL/GenBank/DDBJ whole genome shotgun (WGS) entry which is preliminary data.</text>
</comment>
<dbReference type="PANTHER" id="PTHR30619:SF1">
    <property type="entry name" value="RECOMBINATION PROTEIN 2"/>
    <property type="match status" value="1"/>
</dbReference>
<keyword evidence="5 6" id="KW-0472">Membrane</keyword>
<dbReference type="EMBL" id="BAABFB010000029">
    <property type="protein sequence ID" value="GAA4475801.1"/>
    <property type="molecule type" value="Genomic_DNA"/>
</dbReference>
<dbReference type="Pfam" id="PF00753">
    <property type="entry name" value="Lactamase_B"/>
    <property type="match status" value="1"/>
</dbReference>
<feature type="transmembrane region" description="Helical" evidence="6">
    <location>
        <begin position="16"/>
        <end position="35"/>
    </location>
</feature>
<feature type="transmembrane region" description="Helical" evidence="6">
    <location>
        <begin position="412"/>
        <end position="434"/>
    </location>
</feature>
<evidence type="ECO:0000313" key="9">
    <source>
        <dbReference type="Proteomes" id="UP001501183"/>
    </source>
</evidence>
<evidence type="ECO:0000313" key="8">
    <source>
        <dbReference type="EMBL" id="GAA4475801.1"/>
    </source>
</evidence>
<dbReference type="InterPro" id="IPR036866">
    <property type="entry name" value="RibonucZ/Hydroxyglut_hydro"/>
</dbReference>
<dbReference type="InterPro" id="IPR035681">
    <property type="entry name" value="ComA-like_MBL"/>
</dbReference>
<dbReference type="Gene3D" id="3.60.15.10">
    <property type="entry name" value="Ribonuclease Z/Hydroxyacylglutathione hydrolase-like"/>
    <property type="match status" value="1"/>
</dbReference>
<comment type="subcellular location">
    <subcellularLocation>
        <location evidence="1">Cell membrane</location>
        <topology evidence="1">Multi-pass membrane protein</topology>
    </subcellularLocation>
</comment>
<proteinExistence type="predicted"/>
<accession>A0ABP8NZN4</accession>
<evidence type="ECO:0000256" key="3">
    <source>
        <dbReference type="ARBA" id="ARBA00022692"/>
    </source>
</evidence>
<evidence type="ECO:0000256" key="6">
    <source>
        <dbReference type="SAM" id="Phobius"/>
    </source>
</evidence>
<feature type="transmembrane region" description="Helical" evidence="6">
    <location>
        <begin position="254"/>
        <end position="275"/>
    </location>
</feature>
<feature type="domain" description="Metallo-beta-lactamase" evidence="7">
    <location>
        <begin position="541"/>
        <end position="739"/>
    </location>
</feature>
<evidence type="ECO:0000256" key="1">
    <source>
        <dbReference type="ARBA" id="ARBA00004651"/>
    </source>
</evidence>
<dbReference type="Proteomes" id="UP001501183">
    <property type="component" value="Unassembled WGS sequence"/>
</dbReference>
<feature type="transmembrane region" description="Helical" evidence="6">
    <location>
        <begin position="384"/>
        <end position="406"/>
    </location>
</feature>
<evidence type="ECO:0000256" key="5">
    <source>
        <dbReference type="ARBA" id="ARBA00023136"/>
    </source>
</evidence>
<sequence>MTAPQPQPDVRRTVDLRLLPSAAAAWAATAVGLAAGWRVAAWLAVGAFAAAVVVGVVLLARAGAARSAVAGSVLAALLVGTGFAVATAAREQAVACHPLTAVAARGGHATLVADTVDDPKPVRSPAGDTVMVRVALREIDLPDGTLRVGGAVLVFGPADGWRDLLPGQRVRLRGATSRSQRAGLTVAVVRATGAPQRLGEPPWPQRIAGQVRHRFAEAAGRALPPDAAGLLPGLVVGDTSALPQPVADDFTAAGLSHLTAVSGANVSILLGAVLLLTRALTLGPRASAGVAAIALVGFVILARPSPSVLRAAVMGAVVLLAMVVGRRRQAMPALGAAVIVLLACSPDLAVSVGFALSVAATAALVLVAPHWAQWLHRRGWPRSLADAVAVAAAAHAATVPIVAAMSGTVSTVAIAANLAAAPVIAPVTVIGAVAAGASTGWVPLGSFLARVTGPPLWWLLWVARHAAGLPGASLSVPSGVAGLGLVAAAAVATVALVAVRRTRLVLAAAVCGLVLVWLPARVLWPGWPVRDWVLVACDVGQGDALVLNAGGGAAVVVDAGPQSRAVDGCLGRLGVRTVPLVVLTHLHADHVDGLPGVLRHSADRVVIGPMRLPEKGFRQVQRQASEAGVPLDEARAGQTLRAGELTLRVLGPTLPAPHDPADGDDAANDQSLVMAVDTPAGRILLTGDVEADGQRDLLRDRVPVAADILKLPHHGSRTTTPEFLHAVGARLVIVSVGADNTFGHPNPGILRTLREMGATVARTDRSGDVAVGRSGGGGVAVTHRRHRGVGRA</sequence>
<evidence type="ECO:0000256" key="2">
    <source>
        <dbReference type="ARBA" id="ARBA00022475"/>
    </source>
</evidence>
<keyword evidence="9" id="KW-1185">Reference proteome</keyword>
<dbReference type="InterPro" id="IPR004477">
    <property type="entry name" value="ComEC_N"/>
</dbReference>